<keyword evidence="2" id="KW-0812">Transmembrane</keyword>
<comment type="caution">
    <text evidence="3">The sequence shown here is derived from an EMBL/GenBank/DDBJ whole genome shotgun (WGS) entry which is preliminary data.</text>
</comment>
<dbReference type="AlphaFoldDB" id="A0A329LXB3"/>
<evidence type="ECO:0000256" key="2">
    <source>
        <dbReference type="SAM" id="Phobius"/>
    </source>
</evidence>
<keyword evidence="2" id="KW-0472">Membrane</keyword>
<feature type="transmembrane region" description="Helical" evidence="2">
    <location>
        <begin position="38"/>
        <end position="59"/>
    </location>
</feature>
<organism evidence="3 4">
    <name type="scientific">Mycobacterium colombiense</name>
    <dbReference type="NCBI Taxonomy" id="339268"/>
    <lineage>
        <taxon>Bacteria</taxon>
        <taxon>Bacillati</taxon>
        <taxon>Actinomycetota</taxon>
        <taxon>Actinomycetes</taxon>
        <taxon>Mycobacteriales</taxon>
        <taxon>Mycobacteriaceae</taxon>
        <taxon>Mycobacterium</taxon>
        <taxon>Mycobacterium avium complex (MAC)</taxon>
    </lineage>
</organism>
<evidence type="ECO:0000256" key="1">
    <source>
        <dbReference type="SAM" id="MobiDB-lite"/>
    </source>
</evidence>
<proteinExistence type="predicted"/>
<gene>
    <name evidence="3" type="ORF">DQP57_10370</name>
</gene>
<dbReference type="RefSeq" id="WP_112632884.1">
    <property type="nucleotide sequence ID" value="NZ_QMEV01000016.1"/>
</dbReference>
<keyword evidence="2" id="KW-1133">Transmembrane helix</keyword>
<evidence type="ECO:0008006" key="5">
    <source>
        <dbReference type="Google" id="ProtNLM"/>
    </source>
</evidence>
<dbReference type="Proteomes" id="UP000250915">
    <property type="component" value="Unassembled WGS sequence"/>
</dbReference>
<sequence length="183" mass="18897">MARDLPPAPGEGPGISPADPRQWVPGFPTQPQPRARTWPAVVLAGAAMVVASAALIVALTRPTAIKPATTSTPPTYSAAEVSTAQRQLCDTYKLVARAVQVDTNGHDVALGRIALTNAAAMLDNAAANPALSPTFRDPAHALAASYRQGTAMGNRDVATDAQFQAALDDINAKDASMKKVCGS</sequence>
<accession>A0A329LXB3</accession>
<dbReference type="EMBL" id="QMEV01000016">
    <property type="protein sequence ID" value="RAV12078.1"/>
    <property type="molecule type" value="Genomic_DNA"/>
</dbReference>
<dbReference type="OrthoDB" id="4752889at2"/>
<reference evidence="3 4" key="1">
    <citation type="submission" date="2018-06" db="EMBL/GenBank/DDBJ databases">
        <title>NTM in soil in Japan.</title>
        <authorList>
            <person name="Ohya K."/>
        </authorList>
    </citation>
    <scope>NUCLEOTIDE SEQUENCE [LARGE SCALE GENOMIC DNA]</scope>
    <source>
        <strain evidence="3 4">GF28</strain>
    </source>
</reference>
<feature type="compositionally biased region" description="Pro residues" evidence="1">
    <location>
        <begin position="1"/>
        <end position="10"/>
    </location>
</feature>
<protein>
    <recommendedName>
        <fullName evidence="5">Alanine and proline rich membrane protein</fullName>
    </recommendedName>
</protein>
<feature type="region of interest" description="Disordered" evidence="1">
    <location>
        <begin position="1"/>
        <end position="31"/>
    </location>
</feature>
<evidence type="ECO:0000313" key="4">
    <source>
        <dbReference type="Proteomes" id="UP000250915"/>
    </source>
</evidence>
<evidence type="ECO:0000313" key="3">
    <source>
        <dbReference type="EMBL" id="RAV12078.1"/>
    </source>
</evidence>
<name>A0A329LXB3_9MYCO</name>